<sequence>MTIKVKNESRGFHLNNLSYAGPIVMGVGGFIVVAACVMTFEARDSAAKVVPARFRFNQNSTLKYARHQRPRRSTSSQTTKWDHQLGLFRVSRLPSPNTNESSRRKQLTAEFIRFSKTIHDKQNPNNPIKKSPSAPSLVMKKSPSKRKASKFVGCALLNPELLQRHALSVDNPQYSPPRVSRESLEQNKINGSQASMAMDLYIPNKGPVTLKVKDRSDTARRHQLLRQTKIEDLDDEEAKRIMTRRLKHSDSIACPTLGGYTKSPTDLVQRKRASIDLKLTDEYGTTGLLTSPRDIRKSSSPNFRRMSFDKIGGERRSERLAGQRKSSFEFKRSPDFRRADGRYVLDEVEQRSRSNTCESIRKQRQKLHHSRSDDNRRPSFERHRRDSHQASRFSLNAPVVIEGCGPEYELKYFTTASLDKDESKLNMSDDNHGIDGKETQTNFCMTTISVEEHVDDALLEEPELENLTSDPPLNSNHNDKENLIEDKIDEIIDKSEEELNEVVLDVGD</sequence>
<reference evidence="8" key="2">
    <citation type="submission" date="2023-03" db="EMBL/GenBank/DDBJ databases">
        <authorList>
            <person name="Inwood S.N."/>
            <person name="Skelly J.G."/>
            <person name="Guhlin J."/>
            <person name="Harrop T.W.R."/>
            <person name="Goldson S.G."/>
            <person name="Dearden P.K."/>
        </authorList>
    </citation>
    <scope>NUCLEOTIDE SEQUENCE</scope>
    <source>
        <strain evidence="8">Irish</strain>
        <tissue evidence="8">Whole body</tissue>
    </source>
</reference>
<feature type="transmembrane region" description="Helical" evidence="7">
    <location>
        <begin position="20"/>
        <end position="40"/>
    </location>
</feature>
<dbReference type="GO" id="GO:0016020">
    <property type="term" value="C:membrane"/>
    <property type="evidence" value="ECO:0007669"/>
    <property type="project" value="UniProtKB-SubCell"/>
</dbReference>
<name>A0AA39FR70_9HYME</name>
<reference evidence="8" key="1">
    <citation type="journal article" date="2023" name="bioRxiv">
        <title>Scaffold-level genome assemblies of two parasitoid biocontrol wasps reveal the parthenogenesis mechanism and an associated novel virus.</title>
        <authorList>
            <person name="Inwood S."/>
            <person name="Skelly J."/>
            <person name="Guhlin J."/>
            <person name="Harrop T."/>
            <person name="Goldson S."/>
            <person name="Dearden P."/>
        </authorList>
    </citation>
    <scope>NUCLEOTIDE SEQUENCE</scope>
    <source>
        <strain evidence="8">Irish</strain>
        <tissue evidence="8">Whole body</tissue>
    </source>
</reference>
<evidence type="ECO:0000256" key="7">
    <source>
        <dbReference type="SAM" id="Phobius"/>
    </source>
</evidence>
<keyword evidence="5 7" id="KW-0472">Membrane</keyword>
<evidence type="ECO:0000256" key="1">
    <source>
        <dbReference type="ARBA" id="ARBA00004141"/>
    </source>
</evidence>
<feature type="region of interest" description="Disordered" evidence="6">
    <location>
        <begin position="119"/>
        <end position="145"/>
    </location>
</feature>
<gene>
    <name evidence="8" type="ORF">PV328_007224</name>
</gene>
<organism evidence="8 9">
    <name type="scientific">Microctonus aethiopoides</name>
    <dbReference type="NCBI Taxonomy" id="144406"/>
    <lineage>
        <taxon>Eukaryota</taxon>
        <taxon>Metazoa</taxon>
        <taxon>Ecdysozoa</taxon>
        <taxon>Arthropoda</taxon>
        <taxon>Hexapoda</taxon>
        <taxon>Insecta</taxon>
        <taxon>Pterygota</taxon>
        <taxon>Neoptera</taxon>
        <taxon>Endopterygota</taxon>
        <taxon>Hymenoptera</taxon>
        <taxon>Apocrita</taxon>
        <taxon>Ichneumonoidea</taxon>
        <taxon>Braconidae</taxon>
        <taxon>Euphorinae</taxon>
        <taxon>Microctonus</taxon>
    </lineage>
</organism>
<keyword evidence="4 7" id="KW-1133">Transmembrane helix</keyword>
<feature type="compositionally biased region" description="Basic and acidic residues" evidence="6">
    <location>
        <begin position="306"/>
        <end position="327"/>
    </location>
</feature>
<comment type="subcellular location">
    <subcellularLocation>
        <location evidence="1">Membrane</location>
        <topology evidence="1">Multi-pass membrane protein</topology>
    </subcellularLocation>
</comment>
<evidence type="ECO:0000256" key="4">
    <source>
        <dbReference type="ARBA" id="ARBA00022989"/>
    </source>
</evidence>
<dbReference type="Proteomes" id="UP001168990">
    <property type="component" value="Unassembled WGS sequence"/>
</dbReference>
<comment type="similarity">
    <text evidence="2">Belongs to the TMEM200 family.</text>
</comment>
<keyword evidence="3 7" id="KW-0812">Transmembrane</keyword>
<dbReference type="PANTHER" id="PTHR31815:SF1">
    <property type="entry name" value="TRANSMEMBRANE PROTEIN 200C"/>
    <property type="match status" value="1"/>
</dbReference>
<evidence type="ECO:0000313" key="9">
    <source>
        <dbReference type="Proteomes" id="UP001168990"/>
    </source>
</evidence>
<dbReference type="InterPro" id="IPR018787">
    <property type="entry name" value="DUF2371_TMEM200"/>
</dbReference>
<dbReference type="EMBL" id="JAQQBS010000002">
    <property type="protein sequence ID" value="KAK0174111.1"/>
    <property type="molecule type" value="Genomic_DNA"/>
</dbReference>
<evidence type="ECO:0000256" key="5">
    <source>
        <dbReference type="ARBA" id="ARBA00023136"/>
    </source>
</evidence>
<dbReference type="PANTHER" id="PTHR31815">
    <property type="entry name" value="AGAP005329-PA"/>
    <property type="match status" value="1"/>
</dbReference>
<feature type="region of interest" description="Disordered" evidence="6">
    <location>
        <begin position="350"/>
        <end position="391"/>
    </location>
</feature>
<keyword evidence="9" id="KW-1185">Reference proteome</keyword>
<proteinExistence type="inferred from homology"/>
<evidence type="ECO:0000256" key="3">
    <source>
        <dbReference type="ARBA" id="ARBA00022692"/>
    </source>
</evidence>
<protein>
    <submittedName>
        <fullName evidence="8">Uncharacterized protein</fullName>
    </submittedName>
</protein>
<feature type="region of interest" description="Disordered" evidence="6">
    <location>
        <begin position="290"/>
        <end position="327"/>
    </location>
</feature>
<accession>A0AA39FR70</accession>
<comment type="caution">
    <text evidence="8">The sequence shown here is derived from an EMBL/GenBank/DDBJ whole genome shotgun (WGS) entry which is preliminary data.</text>
</comment>
<feature type="compositionally biased region" description="Basic and acidic residues" evidence="6">
    <location>
        <begin position="370"/>
        <end position="389"/>
    </location>
</feature>
<evidence type="ECO:0000256" key="6">
    <source>
        <dbReference type="SAM" id="MobiDB-lite"/>
    </source>
</evidence>
<evidence type="ECO:0000256" key="2">
    <source>
        <dbReference type="ARBA" id="ARBA00005308"/>
    </source>
</evidence>
<dbReference type="AlphaFoldDB" id="A0AA39FR70"/>
<evidence type="ECO:0000313" key="8">
    <source>
        <dbReference type="EMBL" id="KAK0174111.1"/>
    </source>
</evidence>